<sequence>MSTHSLGHQSSGLGFTTSLSGKPKIHGRIEKIHFQLGENEILLSSSLPKTLSKLEKNYPKKYYSILEIKINTSENSVGGSFGEVSRNHQLIGDLPFGVVCRRLALAFRIAVLCASPIGTKGGVRPFGESPNVLGDAQALASSFFSAFLFLFAPKCPCFH</sequence>
<name>A0A9J5XDL3_SOLCO</name>
<dbReference type="AlphaFoldDB" id="A0A9J5XDL3"/>
<comment type="caution">
    <text evidence="1">The sequence shown here is derived from an EMBL/GenBank/DDBJ whole genome shotgun (WGS) entry which is preliminary data.</text>
</comment>
<proteinExistence type="predicted"/>
<reference evidence="1 2" key="1">
    <citation type="submission" date="2020-09" db="EMBL/GenBank/DDBJ databases">
        <title>De no assembly of potato wild relative species, Solanum commersonii.</title>
        <authorList>
            <person name="Cho K."/>
        </authorList>
    </citation>
    <scope>NUCLEOTIDE SEQUENCE [LARGE SCALE GENOMIC DNA]</scope>
    <source>
        <strain evidence="1">LZ3.2</strain>
        <tissue evidence="1">Leaf</tissue>
    </source>
</reference>
<evidence type="ECO:0000313" key="2">
    <source>
        <dbReference type="Proteomes" id="UP000824120"/>
    </source>
</evidence>
<dbReference type="Proteomes" id="UP000824120">
    <property type="component" value="Chromosome 9"/>
</dbReference>
<keyword evidence="2" id="KW-1185">Reference proteome</keyword>
<accession>A0A9J5XDL3</accession>
<dbReference type="EMBL" id="JACXVP010000009">
    <property type="protein sequence ID" value="KAG5585725.1"/>
    <property type="molecule type" value="Genomic_DNA"/>
</dbReference>
<organism evidence="1 2">
    <name type="scientific">Solanum commersonii</name>
    <name type="common">Commerson's wild potato</name>
    <name type="synonym">Commerson's nightshade</name>
    <dbReference type="NCBI Taxonomy" id="4109"/>
    <lineage>
        <taxon>Eukaryota</taxon>
        <taxon>Viridiplantae</taxon>
        <taxon>Streptophyta</taxon>
        <taxon>Embryophyta</taxon>
        <taxon>Tracheophyta</taxon>
        <taxon>Spermatophyta</taxon>
        <taxon>Magnoliopsida</taxon>
        <taxon>eudicotyledons</taxon>
        <taxon>Gunneridae</taxon>
        <taxon>Pentapetalae</taxon>
        <taxon>asterids</taxon>
        <taxon>lamiids</taxon>
        <taxon>Solanales</taxon>
        <taxon>Solanaceae</taxon>
        <taxon>Solanoideae</taxon>
        <taxon>Solaneae</taxon>
        <taxon>Solanum</taxon>
    </lineage>
</organism>
<evidence type="ECO:0000313" key="1">
    <source>
        <dbReference type="EMBL" id="KAG5585725.1"/>
    </source>
</evidence>
<protein>
    <submittedName>
        <fullName evidence="1">Uncharacterized protein</fullName>
    </submittedName>
</protein>
<gene>
    <name evidence="1" type="ORF">H5410_046159</name>
</gene>